<evidence type="ECO:0000313" key="2">
    <source>
        <dbReference type="EMBL" id="KAK8778356.1"/>
    </source>
</evidence>
<evidence type="ECO:0000313" key="3">
    <source>
        <dbReference type="Proteomes" id="UP001321473"/>
    </source>
</evidence>
<dbReference type="Proteomes" id="UP001321473">
    <property type="component" value="Unassembled WGS sequence"/>
</dbReference>
<feature type="region of interest" description="Disordered" evidence="1">
    <location>
        <begin position="238"/>
        <end position="272"/>
    </location>
</feature>
<feature type="compositionally biased region" description="Low complexity" evidence="1">
    <location>
        <begin position="803"/>
        <end position="827"/>
    </location>
</feature>
<gene>
    <name evidence="2" type="ORF">V5799_020308</name>
</gene>
<comment type="caution">
    <text evidence="2">The sequence shown here is derived from an EMBL/GenBank/DDBJ whole genome shotgun (WGS) entry which is preliminary data.</text>
</comment>
<feature type="compositionally biased region" description="Basic and acidic residues" evidence="1">
    <location>
        <begin position="139"/>
        <end position="159"/>
    </location>
</feature>
<reference evidence="2 3" key="1">
    <citation type="journal article" date="2023" name="Arcadia Sci">
        <title>De novo assembly of a long-read Amblyomma americanum tick genome.</title>
        <authorList>
            <person name="Chou S."/>
            <person name="Poskanzer K.E."/>
            <person name="Rollins M."/>
            <person name="Thuy-Boun P.S."/>
        </authorList>
    </citation>
    <scope>NUCLEOTIDE SEQUENCE [LARGE SCALE GENOMIC DNA]</scope>
    <source>
        <strain evidence="2">F_SG_1</strain>
        <tissue evidence="2">Salivary glands</tissue>
    </source>
</reference>
<feature type="region of interest" description="Disordered" evidence="1">
    <location>
        <begin position="1"/>
        <end position="222"/>
    </location>
</feature>
<keyword evidence="3" id="KW-1185">Reference proteome</keyword>
<feature type="compositionally biased region" description="Low complexity" evidence="1">
    <location>
        <begin position="49"/>
        <end position="72"/>
    </location>
</feature>
<feature type="compositionally biased region" description="Basic residues" evidence="1">
    <location>
        <begin position="673"/>
        <end position="682"/>
    </location>
</feature>
<feature type="compositionally biased region" description="Basic and acidic residues" evidence="1">
    <location>
        <begin position="485"/>
        <end position="504"/>
    </location>
</feature>
<dbReference type="EMBL" id="JARKHS020010851">
    <property type="protein sequence ID" value="KAK8778356.1"/>
    <property type="molecule type" value="Genomic_DNA"/>
</dbReference>
<feature type="compositionally biased region" description="Basic and acidic residues" evidence="1">
    <location>
        <begin position="603"/>
        <end position="616"/>
    </location>
</feature>
<feature type="compositionally biased region" description="Polar residues" evidence="1">
    <location>
        <begin position="778"/>
        <end position="796"/>
    </location>
</feature>
<proteinExistence type="predicted"/>
<name>A0AAQ4EUA2_AMBAM</name>
<organism evidence="2 3">
    <name type="scientific">Amblyomma americanum</name>
    <name type="common">Lone star tick</name>
    <dbReference type="NCBI Taxonomy" id="6943"/>
    <lineage>
        <taxon>Eukaryota</taxon>
        <taxon>Metazoa</taxon>
        <taxon>Ecdysozoa</taxon>
        <taxon>Arthropoda</taxon>
        <taxon>Chelicerata</taxon>
        <taxon>Arachnida</taxon>
        <taxon>Acari</taxon>
        <taxon>Parasitiformes</taxon>
        <taxon>Ixodida</taxon>
        <taxon>Ixodoidea</taxon>
        <taxon>Ixodidae</taxon>
        <taxon>Amblyomminae</taxon>
        <taxon>Amblyomma</taxon>
    </lineage>
</organism>
<feature type="compositionally biased region" description="Basic and acidic residues" evidence="1">
    <location>
        <begin position="560"/>
        <end position="586"/>
    </location>
</feature>
<feature type="region of interest" description="Disordered" evidence="1">
    <location>
        <begin position="285"/>
        <end position="435"/>
    </location>
</feature>
<sequence length="857" mass="89366">MNAHRCCPHHRHHHGYHQHEHGHEEAPEQQVQAASQLPVQPRKRDAGPAAPSEAVQTPAAAAALKAELVQQEAAKENGAKKPLPNAGAAGIPQGSKKAPPFSLKDERPQVDAAGVGKGVSPVTAPGTRAPEAPSLKPVLKPDKAPAADNQKKPELKDGIRVGLPTSNRPPIPSAPAGGTTAVEASSKRDAAQPQGATKSAAAPTVEPGPAKSTAGNLPTGTKVASTKVDAALATQKKAMNAKEVKTTVRASQPKLSTAEPPVTPSNKDDAGARARMLAAPSKRVINGALRANNKPEVLPNLPEKRAAPKEVGSSPKLGAPLIDKTKEADLKKGSTVIPQGPKPRGAADHAKSPKVWGELGAQPREEVPPLASKGPPRSFAPGGKLPSTAPLKQGGRLAAPQSAGKSDAEAAAPVTREAPRRKGLNEEFEIGKEPRKIPFAEEAIKAEPPKAAVNKAPAFAVSGRPINKVVKDAGSKTAKATDTAKGPRLERKSQTEKVVRKDYDAQDSSGDGSPTLPVKKLSVADAAGSKKTAAKNKKPTAQLSKFSAQAKGKPVVSKAHGQEVKRNKDIKQKPYSESSSESREASKAAMNEEVSGFTKYKSGAREGHTVPSDKKPHAALTKSRGAPPLLHGARKGAARKPSVQVENETKTEEFSAVDESPEEVHVTKAASQKARKVHKEKKQKVEKLQPHAKTKAAVAKKEKPVYTRDESPGYKQSARNKKAPKQTHPAKGVAPDLPLLARLSQLFPIAHKLPHKGGRAEHSATPSEIHTAHDFSRRSTVTQMGSMFRSTSAQASTEKRAKTTLASETGTGAAGTSVAGTTAAPTSRAGSAIDTTAATTAAVTTAATEAATTQGTY</sequence>
<feature type="compositionally biased region" description="Basic and acidic residues" evidence="1">
    <location>
        <begin position="417"/>
        <end position="435"/>
    </location>
</feature>
<feature type="compositionally biased region" description="Basic and acidic residues" evidence="1">
    <location>
        <begin position="699"/>
        <end position="712"/>
    </location>
</feature>
<feature type="compositionally biased region" description="Polar residues" evidence="1">
    <location>
        <begin position="29"/>
        <end position="38"/>
    </location>
</feature>
<evidence type="ECO:0000256" key="1">
    <source>
        <dbReference type="SAM" id="MobiDB-lite"/>
    </source>
</evidence>
<dbReference type="AlphaFoldDB" id="A0AAQ4EUA2"/>
<protein>
    <submittedName>
        <fullName evidence="2">Uncharacterized protein</fullName>
    </submittedName>
</protein>
<accession>A0AAQ4EUA2</accession>
<feature type="region of interest" description="Disordered" evidence="1">
    <location>
        <begin position="755"/>
        <end position="834"/>
    </location>
</feature>
<feature type="compositionally biased region" description="Basic residues" evidence="1">
    <location>
        <begin position="1"/>
        <end position="16"/>
    </location>
</feature>
<feature type="compositionally biased region" description="Basic and acidic residues" evidence="1">
    <location>
        <begin position="17"/>
        <end position="26"/>
    </location>
</feature>
<feature type="compositionally biased region" description="Basic and acidic residues" evidence="1">
    <location>
        <begin position="323"/>
        <end position="332"/>
    </location>
</feature>
<feature type="region of interest" description="Disordered" evidence="1">
    <location>
        <begin position="465"/>
        <end position="733"/>
    </location>
</feature>
<feature type="compositionally biased region" description="Polar residues" evidence="1">
    <location>
        <begin position="213"/>
        <end position="222"/>
    </location>
</feature>